<dbReference type="InterPro" id="IPR050839">
    <property type="entry name" value="Rho-assoc_Ser/Thr_Kinase"/>
</dbReference>
<keyword evidence="6" id="KW-0723">Serine/threonine-protein kinase</keyword>
<evidence type="ECO:0000256" key="5">
    <source>
        <dbReference type="ARBA" id="ARBA00022490"/>
    </source>
</evidence>
<feature type="region of interest" description="Disordered" evidence="21">
    <location>
        <begin position="1810"/>
        <end position="1829"/>
    </location>
</feature>
<dbReference type="PROSITE" id="PS50011">
    <property type="entry name" value="PROTEIN_KINASE_DOM"/>
    <property type="match status" value="1"/>
</dbReference>
<dbReference type="InterPro" id="IPR008271">
    <property type="entry name" value="Ser/Thr_kinase_AS"/>
</dbReference>
<dbReference type="GO" id="GO:0008270">
    <property type="term" value="F:zinc ion binding"/>
    <property type="evidence" value="ECO:0007669"/>
    <property type="project" value="UniProtKB-KW"/>
</dbReference>
<dbReference type="SUPFAM" id="SSF56112">
    <property type="entry name" value="Protein kinase-like (PK-like)"/>
    <property type="match status" value="1"/>
</dbReference>
<evidence type="ECO:0000256" key="6">
    <source>
        <dbReference type="ARBA" id="ARBA00022527"/>
    </source>
</evidence>
<evidence type="ECO:0000256" key="13">
    <source>
        <dbReference type="ARBA" id="ARBA00022833"/>
    </source>
</evidence>
<evidence type="ECO:0000259" key="25">
    <source>
        <dbReference type="PROSITE" id="PS50219"/>
    </source>
</evidence>
<comment type="catalytic activity">
    <reaction evidence="18">
        <text>L-seryl-[protein] + ATP = O-phospho-L-seryl-[protein] + ADP + H(+)</text>
        <dbReference type="Rhea" id="RHEA:17989"/>
        <dbReference type="Rhea" id="RHEA-COMP:9863"/>
        <dbReference type="Rhea" id="RHEA-COMP:11604"/>
        <dbReference type="ChEBI" id="CHEBI:15378"/>
        <dbReference type="ChEBI" id="CHEBI:29999"/>
        <dbReference type="ChEBI" id="CHEBI:30616"/>
        <dbReference type="ChEBI" id="CHEBI:83421"/>
        <dbReference type="ChEBI" id="CHEBI:456216"/>
        <dbReference type="EC" id="2.7.11.1"/>
    </reaction>
</comment>
<dbReference type="PROSITE" id="PS00479">
    <property type="entry name" value="ZF_DAG_PE_1"/>
    <property type="match status" value="1"/>
</dbReference>
<feature type="compositionally biased region" description="Low complexity" evidence="21">
    <location>
        <begin position="1043"/>
        <end position="1053"/>
    </location>
</feature>
<dbReference type="Gene3D" id="3.30.60.20">
    <property type="match status" value="1"/>
</dbReference>
<dbReference type="InterPro" id="IPR011993">
    <property type="entry name" value="PH-like_dom_sf"/>
</dbReference>
<gene>
    <name evidence="27" type="ORF">WMSIL1_LOCUS11687</name>
</gene>
<evidence type="ECO:0000256" key="3">
    <source>
        <dbReference type="ARBA" id="ARBA00005719"/>
    </source>
</evidence>
<evidence type="ECO:0000256" key="2">
    <source>
        <dbReference type="ARBA" id="ARBA00004496"/>
    </source>
</evidence>
<keyword evidence="11" id="KW-0863">Zinc-finger</keyword>
<keyword evidence="28" id="KW-1185">Reference proteome</keyword>
<comment type="cofactor">
    <cofactor evidence="1">
        <name>Mg(2+)</name>
        <dbReference type="ChEBI" id="CHEBI:18420"/>
    </cofactor>
</comment>
<keyword evidence="16 20" id="KW-0175">Coiled coil</keyword>
<evidence type="ECO:0000256" key="19">
    <source>
        <dbReference type="PROSITE-ProRule" id="PRU10141"/>
    </source>
</evidence>
<evidence type="ECO:0000313" key="28">
    <source>
        <dbReference type="Proteomes" id="UP000321570"/>
    </source>
</evidence>
<evidence type="ECO:0000256" key="15">
    <source>
        <dbReference type="ARBA" id="ARBA00022842"/>
    </source>
</evidence>
<feature type="non-terminal residue" evidence="27">
    <location>
        <position position="1"/>
    </location>
</feature>
<dbReference type="PROSITE" id="PS50219">
    <property type="entry name" value="CNH"/>
    <property type="match status" value="1"/>
</dbReference>
<dbReference type="GO" id="GO:0005856">
    <property type="term" value="C:cytoskeleton"/>
    <property type="evidence" value="ECO:0007669"/>
    <property type="project" value="TreeGrafter"/>
</dbReference>
<dbReference type="GO" id="GO:0005524">
    <property type="term" value="F:ATP binding"/>
    <property type="evidence" value="ECO:0007669"/>
    <property type="project" value="UniProtKB-UniRule"/>
</dbReference>
<dbReference type="PROSITE" id="PS50081">
    <property type="entry name" value="ZF_DAG_PE_2"/>
    <property type="match status" value="1"/>
</dbReference>
<evidence type="ECO:0000256" key="14">
    <source>
        <dbReference type="ARBA" id="ARBA00022840"/>
    </source>
</evidence>
<evidence type="ECO:0000256" key="10">
    <source>
        <dbReference type="ARBA" id="ARBA00022741"/>
    </source>
</evidence>
<proteinExistence type="inferred from homology"/>
<comment type="catalytic activity">
    <reaction evidence="17">
        <text>L-threonyl-[protein] + ATP = O-phospho-L-threonyl-[protein] + ADP + H(+)</text>
        <dbReference type="Rhea" id="RHEA:46608"/>
        <dbReference type="Rhea" id="RHEA-COMP:11060"/>
        <dbReference type="Rhea" id="RHEA-COMP:11605"/>
        <dbReference type="ChEBI" id="CHEBI:15378"/>
        <dbReference type="ChEBI" id="CHEBI:30013"/>
        <dbReference type="ChEBI" id="CHEBI:30616"/>
        <dbReference type="ChEBI" id="CHEBI:61977"/>
        <dbReference type="ChEBI" id="CHEBI:456216"/>
        <dbReference type="EC" id="2.7.11.1"/>
    </reaction>
</comment>
<dbReference type="Pfam" id="PF25346">
    <property type="entry name" value="PH_MRCK"/>
    <property type="match status" value="2"/>
</dbReference>
<feature type="compositionally biased region" description="Low complexity" evidence="21">
    <location>
        <begin position="1680"/>
        <end position="1694"/>
    </location>
</feature>
<evidence type="ECO:0000256" key="8">
    <source>
        <dbReference type="ARBA" id="ARBA00022679"/>
    </source>
</evidence>
<feature type="region of interest" description="Disordered" evidence="21">
    <location>
        <begin position="1678"/>
        <end position="1741"/>
    </location>
</feature>
<keyword evidence="7" id="KW-0597">Phosphoprotein</keyword>
<dbReference type="GO" id="GO:0004674">
    <property type="term" value="F:protein serine/threonine kinase activity"/>
    <property type="evidence" value="ECO:0007669"/>
    <property type="project" value="UniProtKB-KW"/>
</dbReference>
<dbReference type="InterPro" id="IPR000961">
    <property type="entry name" value="AGC-kinase_C"/>
</dbReference>
<dbReference type="Proteomes" id="UP000321570">
    <property type="component" value="Unassembled WGS sequence"/>
</dbReference>
<keyword evidence="10 19" id="KW-0547">Nucleotide-binding</keyword>
<dbReference type="GO" id="GO:0005737">
    <property type="term" value="C:cytoplasm"/>
    <property type="evidence" value="ECO:0007669"/>
    <property type="project" value="UniProtKB-SubCell"/>
</dbReference>
<feature type="region of interest" description="Disordered" evidence="21">
    <location>
        <begin position="1030"/>
        <end position="1053"/>
    </location>
</feature>
<dbReference type="SUPFAM" id="SSF57889">
    <property type="entry name" value="Cysteine-rich domain"/>
    <property type="match status" value="1"/>
</dbReference>
<dbReference type="Pfam" id="PF00780">
    <property type="entry name" value="CNH"/>
    <property type="match status" value="1"/>
</dbReference>
<feature type="domain" description="Phorbol-ester/DAG-type" evidence="23">
    <location>
        <begin position="907"/>
        <end position="958"/>
    </location>
</feature>
<dbReference type="GO" id="GO:0031032">
    <property type="term" value="P:actomyosin structure organization"/>
    <property type="evidence" value="ECO:0007669"/>
    <property type="project" value="TreeGrafter"/>
</dbReference>
<dbReference type="FunFam" id="1.10.510.10:FF:000014">
    <property type="entry name" value="Non-specific serine/threonine protein kinase"/>
    <property type="match status" value="1"/>
</dbReference>
<dbReference type="Gene3D" id="2.30.29.30">
    <property type="entry name" value="Pleckstrin-homology domain (PH domain)/Phosphotyrosine-binding domain (PTB)"/>
    <property type="match status" value="2"/>
</dbReference>
<dbReference type="Gene3D" id="1.10.510.10">
    <property type="entry name" value="Transferase(Phosphotransferase) domain 1"/>
    <property type="match status" value="1"/>
</dbReference>
<evidence type="ECO:0000259" key="24">
    <source>
        <dbReference type="PROSITE" id="PS50108"/>
    </source>
</evidence>
<evidence type="ECO:0000256" key="1">
    <source>
        <dbReference type="ARBA" id="ARBA00001946"/>
    </source>
</evidence>
<organism evidence="27 28">
    <name type="scientific">Hymenolepis diminuta</name>
    <name type="common">Rat tapeworm</name>
    <dbReference type="NCBI Taxonomy" id="6216"/>
    <lineage>
        <taxon>Eukaryota</taxon>
        <taxon>Metazoa</taxon>
        <taxon>Spiralia</taxon>
        <taxon>Lophotrochozoa</taxon>
        <taxon>Platyhelminthes</taxon>
        <taxon>Cestoda</taxon>
        <taxon>Eucestoda</taxon>
        <taxon>Cyclophyllidea</taxon>
        <taxon>Hymenolepididae</taxon>
        <taxon>Hymenolepis</taxon>
    </lineage>
</organism>
<feature type="region of interest" description="Disordered" evidence="21">
    <location>
        <begin position="726"/>
        <end position="762"/>
    </location>
</feature>
<dbReference type="InterPro" id="IPR011009">
    <property type="entry name" value="Kinase-like_dom_sf"/>
</dbReference>
<evidence type="ECO:0000256" key="11">
    <source>
        <dbReference type="ARBA" id="ARBA00022771"/>
    </source>
</evidence>
<dbReference type="Gene3D" id="3.30.200.20">
    <property type="entry name" value="Phosphorylase Kinase, domain 1"/>
    <property type="match status" value="1"/>
</dbReference>
<evidence type="ECO:0000256" key="12">
    <source>
        <dbReference type="ARBA" id="ARBA00022777"/>
    </source>
</evidence>
<feature type="compositionally biased region" description="Polar residues" evidence="21">
    <location>
        <begin position="1701"/>
        <end position="1717"/>
    </location>
</feature>
<dbReference type="InterPro" id="IPR017441">
    <property type="entry name" value="Protein_kinase_ATP_BS"/>
</dbReference>
<evidence type="ECO:0000256" key="20">
    <source>
        <dbReference type="SAM" id="Coils"/>
    </source>
</evidence>
<dbReference type="PANTHER" id="PTHR22988">
    <property type="entry name" value="MYOTONIC DYSTROPHY S/T KINASE-RELATED"/>
    <property type="match status" value="1"/>
</dbReference>
<reference evidence="27 28" key="1">
    <citation type="submission" date="2019-07" db="EMBL/GenBank/DDBJ databases">
        <authorList>
            <person name="Jastrzebski P J."/>
            <person name="Paukszto L."/>
            <person name="Jastrzebski P J."/>
        </authorList>
    </citation>
    <scope>NUCLEOTIDE SEQUENCE [LARGE SCALE GENOMIC DNA]</scope>
    <source>
        <strain evidence="27 28">WMS-il1</strain>
    </source>
</reference>
<evidence type="ECO:0000256" key="18">
    <source>
        <dbReference type="ARBA" id="ARBA00048679"/>
    </source>
</evidence>
<dbReference type="InterPro" id="IPR057529">
    <property type="entry name" value="MRCK/ROCK_PH"/>
</dbReference>
<dbReference type="SMART" id="SM00233">
    <property type="entry name" value="PH"/>
    <property type="match status" value="1"/>
</dbReference>
<sequence length="1829" mass="203593">LYYECSSLQHRNERNCQKFCRSVKPIVEKIESCRLSRTEFETIRLIGSGAFGEVSLVRSKSTNEYFALKSLHKYDMLKRSDRACFQEEREVLVKGMIKGSPWITQLHYTFQDEKFLYFVMKFYNGGDMLTMLSKFDDQIPEDIARFYLAELVLAINSLHELGYVHRDIKPDNVLLETSGHIVLTDFGSCLRIGQDGLIRNTAAIGTPDYIAPEILRAAEDSHGTFGVECDYWSLGVLMYEMLFGETPFYSENLIQTYSQIMNFEKTFKFPEDEEGVSDAAKDLLKHFICDRKTRYGRNGTEEIVKHPFFKGVDWQNIRSQPAPYQPEVKSPEDTSNFDIEESARTYEGPPLGSVFRGCQVACIGFTFTKGSSLNQIGKLGESLRAKFSEEEKKHNGDEGVLITDSPLDVTCSTCPELKTRIRDLESELQTLTHKLQQQPPPSPKVNGVSASVAAVSEKLTAAEARSEELAAEVKRLQSALENSESHFIEEKKRSTQLSKSLTEEKEKMEHLKFEIREYEEENEDLCKRIQETSSKLRDKEAACERLLNDLDEKRAELAAQRKLLDEYIQQQSTKGPVLATAVASESNHSNGFSSTTAGDAAAITPSATIAELELKLRNAIAWAEECEAKMVNQEAYSADQKLRWQKERSDLQDRIREIVLDRTSFLEAELRQERQRCAVMEQRVMVWENQLVELIAMADNEWAVNNSLHDTVLHLMSELQWIRNGSPDSTEYEDEKHRPHSGITPAHPSPNTVASLNGGGSLGAADWRQKKAGRISKMERSNLQLALNNEIRERELAQQRVRELEIQFEEAKSRLAEMNDKLLQTEQDKETLRDQLVKVTNEVRRSRMKTAEVDELAFHRAELLNGTTTSSAHVVAENANHQSRTPLAEKSVSSSLCSGSASGSINAHKFIPESFNRPTKCLICASLLLGQQWQGLRCQQCGFVCHLQCRQAAASLSCNSSSTSANMFEMPSFDADVACGLGTILEGPVKTPKGDIKRGWVQQYAYLCDMRLFIYDCNAVRRIRHMYQSGLESSRDPRGSTMASNDFNSGSGGSNSSAANIAVLARSAGNLSASLPYRDGSQITYETTCDIHGNSPAYLIDINSSGFSVSRVTNSDVIHAKRSEVPLILKVVPDDYAGSLPIYLLFDSRDECERWFSTLDDAARLVSRNFARTPDSQCLQLHQLSDATFPLIKHILSACVLDEHRILVGTEDGLYTVDLWYKIYARIGEKKPIHQVEALPEELQLVAVIQDKQRRLRLVLSGTIEGMNYEKIRVSEPKSGVNLLAHGWSQSRTAYLLCAAGSSCGVWVYEIVREASRHRRLLELTPPSSTANSHIQSLCLVRDGDALAVGFESAFFIFNIWAHGSVNVLLDPSCIDLDPSLLMFRQHKFAAHLAISVNFDEFLLVFENCGIYVDSQGQLTRQVYLFWPAKALPRGFAYRQPYLYVFTEAGLFLFNVETSTWSASAAGSRRLRPLNATDGHICLMSHYTNAASQGISKLAAAAGVNNSVGGGSAAGMNGSSGSQDGLSALGGMTSHASLVYIPPPRQSVFASVQRRRTNTSILIRPSCGLDRQLELNNAALLDSTTRARKSRRFSLFSRGNLFPGITENSGSDGHLSAAALGNTRLISAPSDFQHIVHQGPDVRIHLIDLAQSKRATRYSTGNFSLAVENQPQAQLQKLGIQQRQIHNQQQQQNRTQHRDSQGSLQSTGSSRQSTDQSLGEPDYPTDSMTLTLPMTSASNPNLLASPAGSAIAEEAITPSAVGNESNYRQPPPSSLSMDTIERKVFAPSLDSPGFRDKVLALFHTLDSDVLPFLNSPSTPTEETPPKSAN</sequence>
<dbReference type="EMBL" id="CABIJS010000555">
    <property type="protein sequence ID" value="VUZ53382.1"/>
    <property type="molecule type" value="Genomic_DNA"/>
</dbReference>
<evidence type="ECO:0000256" key="17">
    <source>
        <dbReference type="ARBA" id="ARBA00047899"/>
    </source>
</evidence>
<keyword evidence="14 19" id="KW-0067">ATP-binding</keyword>
<dbReference type="PROSITE" id="PS00107">
    <property type="entry name" value="PROTEIN_KINASE_ATP"/>
    <property type="match status" value="1"/>
</dbReference>
<accession>A0A564Z1N1</accession>
<feature type="coiled-coil region" evidence="20">
    <location>
        <begin position="663"/>
        <end position="690"/>
    </location>
</feature>
<feature type="domain" description="CRIB" evidence="24">
    <location>
        <begin position="1626"/>
        <end position="1639"/>
    </location>
</feature>
<keyword evidence="15" id="KW-0460">Magnesium</keyword>
<evidence type="ECO:0000259" key="22">
    <source>
        <dbReference type="PROSITE" id="PS50011"/>
    </source>
</evidence>
<dbReference type="InterPro" id="IPR001180">
    <property type="entry name" value="CNH_dom"/>
</dbReference>
<protein>
    <recommendedName>
        <fullName evidence="4">non-specific serine/threonine protein kinase</fullName>
        <ecNumber evidence="4">2.7.11.1</ecNumber>
    </recommendedName>
</protein>
<feature type="compositionally biased region" description="Polar residues" evidence="21">
    <location>
        <begin position="1726"/>
        <end position="1741"/>
    </location>
</feature>
<evidence type="ECO:0000259" key="23">
    <source>
        <dbReference type="PROSITE" id="PS50081"/>
    </source>
</evidence>
<evidence type="ECO:0000313" key="27">
    <source>
        <dbReference type="EMBL" id="VUZ53382.1"/>
    </source>
</evidence>
<keyword evidence="8" id="KW-0808">Transferase</keyword>
<name>A0A564Z1N1_HYMDI</name>
<dbReference type="InterPro" id="IPR000719">
    <property type="entry name" value="Prot_kinase_dom"/>
</dbReference>
<dbReference type="SMART" id="SM00220">
    <property type="entry name" value="S_TKc"/>
    <property type="match status" value="1"/>
</dbReference>
<dbReference type="PROSITE" id="PS51285">
    <property type="entry name" value="AGC_KINASE_CTER"/>
    <property type="match status" value="1"/>
</dbReference>
<dbReference type="SMART" id="SM00036">
    <property type="entry name" value="CNH"/>
    <property type="match status" value="1"/>
</dbReference>
<dbReference type="EC" id="2.7.11.1" evidence="4"/>
<feature type="domain" description="CNH" evidence="25">
    <location>
        <begin position="1192"/>
        <end position="1481"/>
    </location>
</feature>
<comment type="subcellular location">
    <subcellularLocation>
        <location evidence="2">Cytoplasm</location>
    </subcellularLocation>
</comment>
<evidence type="ECO:0000259" key="26">
    <source>
        <dbReference type="PROSITE" id="PS51285"/>
    </source>
</evidence>
<comment type="similarity">
    <text evidence="3">Belongs to the protein kinase superfamily. AGC Ser/Thr protein kinase family. DMPK subfamily.</text>
</comment>
<dbReference type="SMART" id="SM00133">
    <property type="entry name" value="S_TK_X"/>
    <property type="match status" value="1"/>
</dbReference>
<dbReference type="CDD" id="cd00132">
    <property type="entry name" value="CRIB"/>
    <property type="match status" value="1"/>
</dbReference>
<keyword evidence="9" id="KW-0479">Metal-binding</keyword>
<dbReference type="PROSITE" id="PS50108">
    <property type="entry name" value="CRIB"/>
    <property type="match status" value="1"/>
</dbReference>
<dbReference type="InterPro" id="IPR001849">
    <property type="entry name" value="PH_domain"/>
</dbReference>
<evidence type="ECO:0000256" key="7">
    <source>
        <dbReference type="ARBA" id="ARBA00022553"/>
    </source>
</evidence>
<dbReference type="Gene3D" id="1.10.287.1490">
    <property type="match status" value="1"/>
</dbReference>
<dbReference type="Pfam" id="PF00069">
    <property type="entry name" value="Pkinase"/>
    <property type="match status" value="1"/>
</dbReference>
<evidence type="ECO:0000256" key="21">
    <source>
        <dbReference type="SAM" id="MobiDB-lite"/>
    </source>
</evidence>
<dbReference type="InterPro" id="IPR000095">
    <property type="entry name" value="CRIB_dom"/>
</dbReference>
<feature type="coiled-coil region" evidence="20">
    <location>
        <begin position="780"/>
        <end position="849"/>
    </location>
</feature>
<feature type="domain" description="AGC-kinase C-terminal" evidence="26">
    <location>
        <begin position="310"/>
        <end position="377"/>
    </location>
</feature>
<evidence type="ECO:0000256" key="16">
    <source>
        <dbReference type="ARBA" id="ARBA00023054"/>
    </source>
</evidence>
<evidence type="ECO:0000256" key="9">
    <source>
        <dbReference type="ARBA" id="ARBA00022723"/>
    </source>
</evidence>
<dbReference type="SMART" id="SM00109">
    <property type="entry name" value="C1"/>
    <property type="match status" value="1"/>
</dbReference>
<keyword evidence="12" id="KW-0418">Kinase</keyword>
<dbReference type="InterPro" id="IPR002219">
    <property type="entry name" value="PKC_DAG/PE"/>
</dbReference>
<feature type="domain" description="Protein kinase" evidence="22">
    <location>
        <begin position="40"/>
        <end position="309"/>
    </location>
</feature>
<dbReference type="FunFam" id="3.30.200.20:FF:000017">
    <property type="entry name" value="Non-specific serine/threonine protein kinase"/>
    <property type="match status" value="1"/>
</dbReference>
<keyword evidence="13" id="KW-0862">Zinc</keyword>
<dbReference type="CDD" id="cd20809">
    <property type="entry name" value="C1_MRCK"/>
    <property type="match status" value="1"/>
</dbReference>
<dbReference type="PANTHER" id="PTHR22988:SF71">
    <property type="entry name" value="CITRON RHO-INTERACTING KINASE"/>
    <property type="match status" value="1"/>
</dbReference>
<dbReference type="Pfam" id="PF00130">
    <property type="entry name" value="C1_1"/>
    <property type="match status" value="1"/>
</dbReference>
<keyword evidence="5" id="KW-0963">Cytoplasm</keyword>
<feature type="binding site" evidence="19">
    <location>
        <position position="69"/>
    </location>
    <ligand>
        <name>ATP</name>
        <dbReference type="ChEBI" id="CHEBI:30616"/>
    </ligand>
</feature>
<feature type="coiled-coil region" evidence="20">
    <location>
        <begin position="414"/>
        <end position="570"/>
    </location>
</feature>
<evidence type="ECO:0000256" key="4">
    <source>
        <dbReference type="ARBA" id="ARBA00012513"/>
    </source>
</evidence>
<dbReference type="PROSITE" id="PS00108">
    <property type="entry name" value="PROTEIN_KINASE_ST"/>
    <property type="match status" value="1"/>
</dbReference>
<dbReference type="InterPro" id="IPR046349">
    <property type="entry name" value="C1-like_sf"/>
</dbReference>